<dbReference type="Pfam" id="PF24570">
    <property type="entry name" value="BACK_BPM_SPOP"/>
    <property type="match status" value="1"/>
</dbReference>
<dbReference type="Gene3D" id="3.30.710.10">
    <property type="entry name" value="Potassium Channel Kv1.1, Chain A"/>
    <property type="match status" value="2"/>
</dbReference>
<sequence length="590" mass="64500">MAHQPWGTLDFGGLGRAHGLTPRAGPVESSSAAFVRDDRLTIECVIDVVVAVGGDDDDDTAAAASPLAGVPVPDLSRHLGELLERAADGVGADVTFDVRGQPFAAHRIVLAMRSPVFMASLYGPMKEHRAPRIAIDDMEPAVFDALLRFVYSDTLALPGDLGEGEYKEMVRQLLEAADRYAMDRLKVICELILSRSLDAKTVAATLAMADQHYCDKLKDVSNAMETTTTTATESMSKMETVRGTHRFTFHGYSLSKGGGGRCIRSGTFTVGGYDWCICFYPEGQGGGGGDREHVSVKLRLVTRCATATAFYVLRLLDQDTGRAAAVARATGAPRVFASSNPGTACFPPRRSKLEASPACLRSDSVVIDCAVRVVVHDPVVAAVRRRDREPDDVPPWNILRQLVAQVESEGADVTFAVHGETFTAHRLMLAARSPVFKAELYGAMKEKDADHVIAIADVQPAVFKALLHFIYTDDMPPDLGLAADDDENDDDSNRIDMARHLLVAADRYAVERLRVICERVLRRSLGVETVIDTMALAEQHSCGELKEACLEFIDSHSKRIVERDGYKNLKRACPLVVADMWERIVRSRRE</sequence>
<dbReference type="AlphaFoldDB" id="A0A0E0EHF4"/>
<dbReference type="InterPro" id="IPR056423">
    <property type="entry name" value="BACK_BPM_SPOP"/>
</dbReference>
<keyword evidence="6" id="KW-1185">Reference proteome</keyword>
<evidence type="ECO:0000256" key="1">
    <source>
        <dbReference type="ARBA" id="ARBA00004906"/>
    </source>
</evidence>
<reference evidence="5" key="1">
    <citation type="submission" date="2015-04" db="UniProtKB">
        <authorList>
            <consortium name="EnsemblPlants"/>
        </authorList>
    </citation>
    <scope>IDENTIFICATION</scope>
</reference>
<evidence type="ECO:0000256" key="2">
    <source>
        <dbReference type="ARBA" id="ARBA00010846"/>
    </source>
</evidence>
<evidence type="ECO:0000259" key="3">
    <source>
        <dbReference type="PROSITE" id="PS50097"/>
    </source>
</evidence>
<dbReference type="PANTHER" id="PTHR26379:SF477">
    <property type="entry name" value="OS08G0129000 PROTEIN"/>
    <property type="match status" value="1"/>
</dbReference>
<dbReference type="Proteomes" id="UP000008021">
    <property type="component" value="Chromosome 8"/>
</dbReference>
<dbReference type="InterPro" id="IPR000210">
    <property type="entry name" value="BTB/POZ_dom"/>
</dbReference>
<dbReference type="PROSITE" id="PS50144">
    <property type="entry name" value="MATH"/>
    <property type="match status" value="1"/>
</dbReference>
<dbReference type="SUPFAM" id="SSF54695">
    <property type="entry name" value="POZ domain"/>
    <property type="match status" value="2"/>
</dbReference>
<dbReference type="EnsemblPlants" id="OMERI08G01910.1">
    <property type="protein sequence ID" value="OMERI08G01910.1"/>
    <property type="gene ID" value="OMERI08G01910"/>
</dbReference>
<dbReference type="Pfam" id="PF00651">
    <property type="entry name" value="BTB"/>
    <property type="match status" value="2"/>
</dbReference>
<feature type="domain" description="MATH" evidence="4">
    <location>
        <begin position="242"/>
        <end position="371"/>
    </location>
</feature>
<evidence type="ECO:0000313" key="6">
    <source>
        <dbReference type="Proteomes" id="UP000008021"/>
    </source>
</evidence>
<dbReference type="eggNOG" id="KOG1987">
    <property type="taxonomic scope" value="Eukaryota"/>
</dbReference>
<organism evidence="5">
    <name type="scientific">Oryza meridionalis</name>
    <dbReference type="NCBI Taxonomy" id="40149"/>
    <lineage>
        <taxon>Eukaryota</taxon>
        <taxon>Viridiplantae</taxon>
        <taxon>Streptophyta</taxon>
        <taxon>Embryophyta</taxon>
        <taxon>Tracheophyta</taxon>
        <taxon>Spermatophyta</taxon>
        <taxon>Magnoliopsida</taxon>
        <taxon>Liliopsida</taxon>
        <taxon>Poales</taxon>
        <taxon>Poaceae</taxon>
        <taxon>BOP clade</taxon>
        <taxon>Oryzoideae</taxon>
        <taxon>Oryzeae</taxon>
        <taxon>Oryzinae</taxon>
        <taxon>Oryza</taxon>
    </lineage>
</organism>
<dbReference type="Gramene" id="OMERI08G01910.1">
    <property type="protein sequence ID" value="OMERI08G01910.1"/>
    <property type="gene ID" value="OMERI08G01910"/>
</dbReference>
<reference evidence="5" key="2">
    <citation type="submission" date="2018-05" db="EMBL/GenBank/DDBJ databases">
        <title>OmerRS3 (Oryza meridionalis Reference Sequence Version 3).</title>
        <authorList>
            <person name="Zhang J."/>
            <person name="Kudrna D."/>
            <person name="Lee S."/>
            <person name="Talag J."/>
            <person name="Welchert J."/>
            <person name="Wing R.A."/>
        </authorList>
    </citation>
    <scope>NUCLEOTIDE SEQUENCE [LARGE SCALE GENOMIC DNA]</scope>
    <source>
        <strain evidence="5">cv. OR44</strain>
    </source>
</reference>
<feature type="domain" description="BTB" evidence="3">
    <location>
        <begin position="411"/>
        <end position="479"/>
    </location>
</feature>
<dbReference type="PANTHER" id="PTHR26379">
    <property type="entry name" value="BTB/POZ AND MATH DOMAIN-CONTAINING PROTEIN 1"/>
    <property type="match status" value="1"/>
</dbReference>
<dbReference type="InterPro" id="IPR011333">
    <property type="entry name" value="SKP1/BTB/POZ_sf"/>
</dbReference>
<proteinExistence type="inferred from homology"/>
<dbReference type="STRING" id="40149.A0A0E0EHF4"/>
<feature type="domain" description="BTB" evidence="3">
    <location>
        <begin position="92"/>
        <end position="159"/>
    </location>
</feature>
<dbReference type="InterPro" id="IPR045005">
    <property type="entry name" value="BPM1-6"/>
</dbReference>
<dbReference type="PROSITE" id="PS50097">
    <property type="entry name" value="BTB"/>
    <property type="match status" value="2"/>
</dbReference>
<comment type="similarity">
    <text evidence="2">Belongs to the Tdpoz family.</text>
</comment>
<dbReference type="HOGENOM" id="CLU_004253_5_1_1"/>
<evidence type="ECO:0000259" key="4">
    <source>
        <dbReference type="PROSITE" id="PS50144"/>
    </source>
</evidence>
<dbReference type="Gene3D" id="2.60.210.10">
    <property type="entry name" value="Apoptosis, Tumor Necrosis Factor Receptor Associated Protein 2, Chain A"/>
    <property type="match status" value="1"/>
</dbReference>
<dbReference type="CDD" id="cd00121">
    <property type="entry name" value="MATH"/>
    <property type="match status" value="1"/>
</dbReference>
<name>A0A0E0EHF4_9ORYZ</name>
<dbReference type="InterPro" id="IPR002083">
    <property type="entry name" value="MATH/TRAF_dom"/>
</dbReference>
<evidence type="ECO:0008006" key="7">
    <source>
        <dbReference type="Google" id="ProtNLM"/>
    </source>
</evidence>
<dbReference type="GO" id="GO:0016567">
    <property type="term" value="P:protein ubiquitination"/>
    <property type="evidence" value="ECO:0007669"/>
    <property type="project" value="InterPro"/>
</dbReference>
<dbReference type="InterPro" id="IPR008974">
    <property type="entry name" value="TRAF-like"/>
</dbReference>
<comment type="pathway">
    <text evidence="1">Protein modification; protein ubiquitination.</text>
</comment>
<protein>
    <recommendedName>
        <fullName evidence="7">BTB domain-containing protein</fullName>
    </recommendedName>
</protein>
<dbReference type="Gene3D" id="1.25.40.420">
    <property type="match status" value="1"/>
</dbReference>
<evidence type="ECO:0000313" key="5">
    <source>
        <dbReference type="EnsemblPlants" id="OMERI08G01910.1"/>
    </source>
</evidence>
<dbReference type="SMART" id="SM00225">
    <property type="entry name" value="BTB"/>
    <property type="match status" value="2"/>
</dbReference>
<dbReference type="Pfam" id="PF22486">
    <property type="entry name" value="MATH_2"/>
    <property type="match status" value="1"/>
</dbReference>
<dbReference type="SUPFAM" id="SSF49599">
    <property type="entry name" value="TRAF domain-like"/>
    <property type="match status" value="1"/>
</dbReference>
<accession>A0A0E0EHF4</accession>